<reference evidence="2" key="1">
    <citation type="journal article" date="2020" name="Nature">
        <title>Giant virus diversity and host interactions through global metagenomics.</title>
        <authorList>
            <person name="Schulz F."/>
            <person name="Roux S."/>
            <person name="Paez-Espino D."/>
            <person name="Jungbluth S."/>
            <person name="Walsh D.A."/>
            <person name="Denef V.J."/>
            <person name="McMahon K.D."/>
            <person name="Konstantinidis K.T."/>
            <person name="Eloe-Fadrosh E.A."/>
            <person name="Kyrpides N.C."/>
            <person name="Woyke T."/>
        </authorList>
    </citation>
    <scope>NUCLEOTIDE SEQUENCE</scope>
    <source>
        <strain evidence="2">GVMAG-M-3300023184-121</strain>
    </source>
</reference>
<dbReference type="EMBL" id="MN739975">
    <property type="protein sequence ID" value="QHT80854.1"/>
    <property type="molecule type" value="Genomic_DNA"/>
</dbReference>
<evidence type="ECO:0000256" key="1">
    <source>
        <dbReference type="SAM" id="Phobius"/>
    </source>
</evidence>
<feature type="transmembrane region" description="Helical" evidence="1">
    <location>
        <begin position="251"/>
        <end position="268"/>
    </location>
</feature>
<keyword evidence="1" id="KW-0472">Membrane</keyword>
<keyword evidence="1" id="KW-1133">Transmembrane helix</keyword>
<proteinExistence type="predicted"/>
<evidence type="ECO:0000313" key="2">
    <source>
        <dbReference type="EMBL" id="QHT80854.1"/>
    </source>
</evidence>
<keyword evidence="1" id="KW-0812">Transmembrane</keyword>
<dbReference type="AlphaFoldDB" id="A0A6C0HKA8"/>
<protein>
    <submittedName>
        <fullName evidence="2">Uncharacterized protein</fullName>
    </submittedName>
</protein>
<accession>A0A6C0HKA8</accession>
<name>A0A6C0HKA8_9ZZZZ</name>
<sequence>MPVEVPPQGNENRSSILPSMLPSGLGFFGSPYKPADAMLTPNQIGVSVGDSMGDVANAVKGVGFYIDQIGFGAPSTGLTNGMPLKPLGINYFINTGTTCSNGATMWSYMNGIPDGTALGQNVANAMRDMRLPPLKGLAPGMLEDVERGLNPAPLMNALLGSGYPQCKQVTLHVGDSYGRIKDPSTNESWIADPQTARWNGSKYVQTRWVQDTDSAGNPINLNRDEWVAAPKTYRPDGTPVREQFETFTKPSSMIAIGVLCMIAYGVLVRR</sequence>
<organism evidence="2">
    <name type="scientific">viral metagenome</name>
    <dbReference type="NCBI Taxonomy" id="1070528"/>
    <lineage>
        <taxon>unclassified sequences</taxon>
        <taxon>metagenomes</taxon>
        <taxon>organismal metagenomes</taxon>
    </lineage>
</organism>